<dbReference type="EMBL" id="KI394011">
    <property type="protein sequence ID" value="ERN05219.1"/>
    <property type="molecule type" value="Genomic_DNA"/>
</dbReference>
<evidence type="ECO:0000256" key="10">
    <source>
        <dbReference type="ARBA" id="ARBA00022833"/>
    </source>
</evidence>
<feature type="domain" description="RING-type" evidence="16">
    <location>
        <begin position="116"/>
        <end position="158"/>
    </location>
</feature>
<dbReference type="eggNOG" id="KOG0800">
    <property type="taxonomic scope" value="Eukaryota"/>
</dbReference>
<evidence type="ECO:0000259" key="16">
    <source>
        <dbReference type="PROSITE" id="PS50089"/>
    </source>
</evidence>
<dbReference type="KEGG" id="atr:18433390"/>
<evidence type="ECO:0000313" key="18">
    <source>
        <dbReference type="Proteomes" id="UP000017836"/>
    </source>
</evidence>
<dbReference type="UniPathway" id="UPA00143"/>
<dbReference type="GO" id="GO:0016020">
    <property type="term" value="C:membrane"/>
    <property type="evidence" value="ECO:0007669"/>
    <property type="project" value="UniProtKB-SubCell"/>
</dbReference>
<keyword evidence="12 15" id="KW-0472">Membrane</keyword>
<comment type="pathway">
    <text evidence="3">Protein modification; protein ubiquitination.</text>
</comment>
<gene>
    <name evidence="17" type="ORF">AMTR_s00007p00056710</name>
</gene>
<dbReference type="CDD" id="cd16461">
    <property type="entry name" value="RING-H2_EL5-like"/>
    <property type="match status" value="1"/>
</dbReference>
<dbReference type="SUPFAM" id="SSF57850">
    <property type="entry name" value="RING/U-box"/>
    <property type="match status" value="1"/>
</dbReference>
<dbReference type="InterPro" id="IPR044600">
    <property type="entry name" value="ATL1/ATL16-like"/>
</dbReference>
<sequence>MASSSSSQTTTPLHWHYADLDDSNFEVHGRSLLFVIVLFSVILLFTLICLYARWVYKYTVNRQHSASASPPAAPPPPIPQPSDRPAAAGLNPVAISGLPVSLYKGQAVSPPDALQCSICLSAFVEDEKVKILPTCHHTFHTECVDRWLRTQSSCPLCRASLLSSPADKLDPGSAV</sequence>
<evidence type="ECO:0000256" key="8">
    <source>
        <dbReference type="ARBA" id="ARBA00022771"/>
    </source>
</evidence>
<keyword evidence="10" id="KW-0862">Zinc</keyword>
<feature type="region of interest" description="Disordered" evidence="14">
    <location>
        <begin position="66"/>
        <end position="86"/>
    </location>
</feature>
<evidence type="ECO:0000256" key="3">
    <source>
        <dbReference type="ARBA" id="ARBA00004906"/>
    </source>
</evidence>
<protein>
    <recommendedName>
        <fullName evidence="4">RING-type E3 ubiquitin transferase</fullName>
        <ecNumber evidence="4">2.3.2.27</ecNumber>
    </recommendedName>
</protein>
<comment type="subcellular location">
    <subcellularLocation>
        <location evidence="2">Membrane</location>
        <topology evidence="2">Single-pass membrane protein</topology>
    </subcellularLocation>
</comment>
<dbReference type="OMA" id="VCSFYRE"/>
<dbReference type="InterPro" id="IPR013083">
    <property type="entry name" value="Znf_RING/FYVE/PHD"/>
</dbReference>
<evidence type="ECO:0000313" key="17">
    <source>
        <dbReference type="EMBL" id="ERN05219.1"/>
    </source>
</evidence>
<feature type="transmembrane region" description="Helical" evidence="15">
    <location>
        <begin position="32"/>
        <end position="52"/>
    </location>
</feature>
<comment type="catalytic activity">
    <reaction evidence="1">
        <text>S-ubiquitinyl-[E2 ubiquitin-conjugating enzyme]-L-cysteine + [acceptor protein]-L-lysine = [E2 ubiquitin-conjugating enzyme]-L-cysteine + N(6)-ubiquitinyl-[acceptor protein]-L-lysine.</text>
        <dbReference type="EC" id="2.3.2.27"/>
    </reaction>
</comment>
<evidence type="ECO:0000256" key="12">
    <source>
        <dbReference type="ARBA" id="ARBA00023136"/>
    </source>
</evidence>
<dbReference type="Gramene" id="ERN05219">
    <property type="protein sequence ID" value="ERN05219"/>
    <property type="gene ID" value="AMTR_s00007p00056710"/>
</dbReference>
<dbReference type="Proteomes" id="UP000017836">
    <property type="component" value="Unassembled WGS sequence"/>
</dbReference>
<keyword evidence="8 13" id="KW-0863">Zinc-finger</keyword>
<evidence type="ECO:0000256" key="11">
    <source>
        <dbReference type="ARBA" id="ARBA00022989"/>
    </source>
</evidence>
<keyword evidence="5" id="KW-0808">Transferase</keyword>
<evidence type="ECO:0000256" key="1">
    <source>
        <dbReference type="ARBA" id="ARBA00000900"/>
    </source>
</evidence>
<dbReference type="Gene3D" id="3.30.40.10">
    <property type="entry name" value="Zinc/RING finger domain, C3HC4 (zinc finger)"/>
    <property type="match status" value="1"/>
</dbReference>
<feature type="compositionally biased region" description="Pro residues" evidence="14">
    <location>
        <begin position="71"/>
        <end position="82"/>
    </location>
</feature>
<reference evidence="18" key="1">
    <citation type="journal article" date="2013" name="Science">
        <title>The Amborella genome and the evolution of flowering plants.</title>
        <authorList>
            <consortium name="Amborella Genome Project"/>
        </authorList>
    </citation>
    <scope>NUCLEOTIDE SEQUENCE [LARGE SCALE GENOMIC DNA]</scope>
</reference>
<dbReference type="EC" id="2.3.2.27" evidence="4"/>
<keyword evidence="11 15" id="KW-1133">Transmembrane helix</keyword>
<keyword evidence="6 15" id="KW-0812">Transmembrane</keyword>
<evidence type="ECO:0000256" key="6">
    <source>
        <dbReference type="ARBA" id="ARBA00022692"/>
    </source>
</evidence>
<evidence type="ECO:0000256" key="13">
    <source>
        <dbReference type="PROSITE-ProRule" id="PRU00175"/>
    </source>
</evidence>
<keyword evidence="18" id="KW-1185">Reference proteome</keyword>
<evidence type="ECO:0000256" key="15">
    <source>
        <dbReference type="SAM" id="Phobius"/>
    </source>
</evidence>
<dbReference type="OrthoDB" id="8062037at2759"/>
<dbReference type="AlphaFoldDB" id="W1PC12"/>
<dbReference type="PROSITE" id="PS50089">
    <property type="entry name" value="ZF_RING_2"/>
    <property type="match status" value="1"/>
</dbReference>
<name>W1PC12_AMBTC</name>
<keyword evidence="7" id="KW-0479">Metal-binding</keyword>
<dbReference type="SMART" id="SM00184">
    <property type="entry name" value="RING"/>
    <property type="match status" value="1"/>
</dbReference>
<evidence type="ECO:0000256" key="9">
    <source>
        <dbReference type="ARBA" id="ARBA00022786"/>
    </source>
</evidence>
<dbReference type="GO" id="GO:0008270">
    <property type="term" value="F:zinc ion binding"/>
    <property type="evidence" value="ECO:0007669"/>
    <property type="project" value="UniProtKB-KW"/>
</dbReference>
<organism evidence="17 18">
    <name type="scientific">Amborella trichopoda</name>
    <dbReference type="NCBI Taxonomy" id="13333"/>
    <lineage>
        <taxon>Eukaryota</taxon>
        <taxon>Viridiplantae</taxon>
        <taxon>Streptophyta</taxon>
        <taxon>Embryophyta</taxon>
        <taxon>Tracheophyta</taxon>
        <taxon>Spermatophyta</taxon>
        <taxon>Magnoliopsida</taxon>
        <taxon>Amborellales</taxon>
        <taxon>Amborellaceae</taxon>
        <taxon>Amborella</taxon>
    </lineage>
</organism>
<evidence type="ECO:0000256" key="14">
    <source>
        <dbReference type="SAM" id="MobiDB-lite"/>
    </source>
</evidence>
<dbReference type="Pfam" id="PF13639">
    <property type="entry name" value="zf-RING_2"/>
    <property type="match status" value="1"/>
</dbReference>
<evidence type="ECO:0000256" key="2">
    <source>
        <dbReference type="ARBA" id="ARBA00004167"/>
    </source>
</evidence>
<dbReference type="PANTHER" id="PTHR46913">
    <property type="entry name" value="RING-H2 FINGER PROTEIN ATL16"/>
    <property type="match status" value="1"/>
</dbReference>
<dbReference type="GO" id="GO:0061630">
    <property type="term" value="F:ubiquitin protein ligase activity"/>
    <property type="evidence" value="ECO:0007669"/>
    <property type="project" value="UniProtKB-EC"/>
</dbReference>
<dbReference type="InterPro" id="IPR001841">
    <property type="entry name" value="Znf_RING"/>
</dbReference>
<keyword evidence="9" id="KW-0833">Ubl conjugation pathway</keyword>
<dbReference type="HOGENOM" id="CLU_013137_15_7_1"/>
<dbReference type="GO" id="GO:0016567">
    <property type="term" value="P:protein ubiquitination"/>
    <property type="evidence" value="ECO:0000318"/>
    <property type="project" value="GO_Central"/>
</dbReference>
<proteinExistence type="predicted"/>
<evidence type="ECO:0000256" key="4">
    <source>
        <dbReference type="ARBA" id="ARBA00012483"/>
    </source>
</evidence>
<dbReference type="PANTHER" id="PTHR46913:SF1">
    <property type="entry name" value="RING-H2 FINGER PROTEIN ATL16"/>
    <property type="match status" value="1"/>
</dbReference>
<evidence type="ECO:0000256" key="7">
    <source>
        <dbReference type="ARBA" id="ARBA00022723"/>
    </source>
</evidence>
<evidence type="ECO:0000256" key="5">
    <source>
        <dbReference type="ARBA" id="ARBA00022679"/>
    </source>
</evidence>
<accession>W1PC12</accession>